<dbReference type="PROSITE" id="PS01129">
    <property type="entry name" value="PSI_RLU"/>
    <property type="match status" value="1"/>
</dbReference>
<dbReference type="PANTHER" id="PTHR21600">
    <property type="entry name" value="MITOCHONDRIAL RNA PSEUDOURIDINE SYNTHASE"/>
    <property type="match status" value="1"/>
</dbReference>
<dbReference type="CDD" id="cd00165">
    <property type="entry name" value="S4"/>
    <property type="match status" value="1"/>
</dbReference>
<dbReference type="InterPro" id="IPR020103">
    <property type="entry name" value="PsdUridine_synth_cat_dom_sf"/>
</dbReference>
<dbReference type="OrthoDB" id="9807829at2"/>
<sequence length="304" mass="34737">MHNSWIVDERNYFSRLDKFLRHELKHVPLSAIYKFIRTGKVYVNKKRVKNASAKLEIGDIIEIVGEDLSKYSRDYTELKPVSMKLDIIYEDTRLMAINKPAGVSVHPGKNVSKPSLVEGLMYYAQKNGFEVFLVHRLDKETSGVLVVAKDRNTARVLSELISSRFVLKKYVALVFGKISSPRSIDKPVDGQEALTKITPLRQYRWNASGVEQHLTLLDVEIETGRKHQIRKHLAGIGTPIVCDAQYGDFKLNRLFSKQFGLRRHFLHCKLLAFEFEGKRYEFEAGLPKDLTMVLDVLSTGRGLG</sequence>
<comment type="function">
    <text evidence="2">Responsible for synthesis of pseudouridine from uracil at positions 955, 2504 and 2580 in 23S ribosomal RNA.</text>
</comment>
<dbReference type="RefSeq" id="WP_069292844.1">
    <property type="nucleotide sequence ID" value="NZ_CP140110.1"/>
</dbReference>
<feature type="active site" evidence="7">
    <location>
        <position position="138"/>
    </location>
</feature>
<proteinExistence type="inferred from homology"/>
<dbReference type="Gene3D" id="3.30.2350.10">
    <property type="entry name" value="Pseudouridine synthase"/>
    <property type="match status" value="1"/>
</dbReference>
<keyword evidence="5 8" id="KW-0694">RNA-binding</keyword>
<protein>
    <recommendedName>
        <fullName evidence="9">Pseudouridine synthase</fullName>
        <ecNumber evidence="9">5.4.99.-</ecNumber>
    </recommendedName>
</protein>
<evidence type="ECO:0000256" key="3">
    <source>
        <dbReference type="ARBA" id="ARBA00010876"/>
    </source>
</evidence>
<evidence type="ECO:0000256" key="5">
    <source>
        <dbReference type="ARBA" id="ARBA00022884"/>
    </source>
</evidence>
<dbReference type="GO" id="GO:0160141">
    <property type="term" value="F:23S rRNA pseudouridine(955/2504/2580) synthase activity"/>
    <property type="evidence" value="ECO:0007669"/>
    <property type="project" value="UniProtKB-EC"/>
</dbReference>
<keyword evidence="6 9" id="KW-0413">Isomerase</keyword>
<comment type="caution">
    <text evidence="11">The sequence shown here is derived from an EMBL/GenBank/DDBJ whole genome shotgun (WGS) entry which is preliminary data.</text>
</comment>
<keyword evidence="12" id="KW-1185">Reference proteome</keyword>
<dbReference type="PROSITE" id="PS50889">
    <property type="entry name" value="S4"/>
    <property type="match status" value="1"/>
</dbReference>
<evidence type="ECO:0000256" key="7">
    <source>
        <dbReference type="PIRSR" id="PIRSR606225-1"/>
    </source>
</evidence>
<dbReference type="STRING" id="1008305.A4H02_03775"/>
<evidence type="ECO:0000256" key="6">
    <source>
        <dbReference type="ARBA" id="ARBA00023235"/>
    </source>
</evidence>
<dbReference type="InterPro" id="IPR050188">
    <property type="entry name" value="RluA_PseudoU_synthase"/>
</dbReference>
<dbReference type="Gene3D" id="3.10.290.10">
    <property type="entry name" value="RNA-binding S4 domain"/>
    <property type="match status" value="1"/>
</dbReference>
<gene>
    <name evidence="11" type="ORF">A4H02_03775</name>
</gene>
<accession>A0A1E3G352</accession>
<dbReference type="EMBL" id="LWAF01000004">
    <property type="protein sequence ID" value="ODN30667.1"/>
    <property type="molecule type" value="Genomic_DNA"/>
</dbReference>
<dbReference type="PANTHER" id="PTHR21600:SF92">
    <property type="entry name" value="RIBOSOMAL LARGE SUBUNIT PSEUDOURIDINE SYNTHASE C"/>
    <property type="match status" value="1"/>
</dbReference>
<dbReference type="CDD" id="cd02869">
    <property type="entry name" value="PseudoU_synth_RluA_like"/>
    <property type="match status" value="1"/>
</dbReference>
<dbReference type="InterPro" id="IPR002942">
    <property type="entry name" value="S4_RNA-bd"/>
</dbReference>
<organism evidence="11 12">
    <name type="scientific">Fervidobacterium thailandense</name>
    <dbReference type="NCBI Taxonomy" id="1008305"/>
    <lineage>
        <taxon>Bacteria</taxon>
        <taxon>Thermotogati</taxon>
        <taxon>Thermotogota</taxon>
        <taxon>Thermotogae</taxon>
        <taxon>Thermotogales</taxon>
        <taxon>Fervidobacteriaceae</taxon>
        <taxon>Fervidobacterium</taxon>
    </lineage>
</organism>
<evidence type="ECO:0000256" key="8">
    <source>
        <dbReference type="PROSITE-ProRule" id="PRU00182"/>
    </source>
</evidence>
<comment type="catalytic activity">
    <reaction evidence="9">
        <text>a uridine in RNA = a pseudouridine in RNA</text>
        <dbReference type="Rhea" id="RHEA:48348"/>
        <dbReference type="Rhea" id="RHEA-COMP:12068"/>
        <dbReference type="Rhea" id="RHEA-COMP:12069"/>
        <dbReference type="ChEBI" id="CHEBI:65314"/>
        <dbReference type="ChEBI" id="CHEBI:65315"/>
    </reaction>
</comment>
<keyword evidence="4" id="KW-0698">rRNA processing</keyword>
<dbReference type="Pfam" id="PF00849">
    <property type="entry name" value="PseudoU_synth_2"/>
    <property type="match status" value="1"/>
</dbReference>
<dbReference type="InterPro" id="IPR006224">
    <property type="entry name" value="PsdUridine_synth_RluA-like_CS"/>
</dbReference>
<dbReference type="GO" id="GO:0000455">
    <property type="term" value="P:enzyme-directed rRNA pseudouridine synthesis"/>
    <property type="evidence" value="ECO:0007669"/>
    <property type="project" value="TreeGrafter"/>
</dbReference>
<evidence type="ECO:0000313" key="12">
    <source>
        <dbReference type="Proteomes" id="UP000094570"/>
    </source>
</evidence>
<dbReference type="InterPro" id="IPR006225">
    <property type="entry name" value="PsdUridine_synth_RluC/D"/>
</dbReference>
<comment type="similarity">
    <text evidence="3 9">Belongs to the pseudouridine synthase RluA family.</text>
</comment>
<dbReference type="Proteomes" id="UP000094570">
    <property type="component" value="Unassembled WGS sequence"/>
</dbReference>
<comment type="catalytic activity">
    <reaction evidence="1">
        <text>uridine(955/2504/2580) in 23S rRNA = pseudouridine(955/2504/2580) in 23S rRNA</text>
        <dbReference type="Rhea" id="RHEA:42528"/>
        <dbReference type="Rhea" id="RHEA-COMP:10099"/>
        <dbReference type="Rhea" id="RHEA-COMP:10100"/>
        <dbReference type="ChEBI" id="CHEBI:65314"/>
        <dbReference type="ChEBI" id="CHEBI:65315"/>
        <dbReference type="EC" id="5.4.99.24"/>
    </reaction>
</comment>
<evidence type="ECO:0000256" key="9">
    <source>
        <dbReference type="RuleBase" id="RU362028"/>
    </source>
</evidence>
<dbReference type="AlphaFoldDB" id="A0A1E3G352"/>
<evidence type="ECO:0000256" key="4">
    <source>
        <dbReference type="ARBA" id="ARBA00022552"/>
    </source>
</evidence>
<dbReference type="InterPro" id="IPR006145">
    <property type="entry name" value="PsdUridine_synth_RsuA/RluA"/>
</dbReference>
<dbReference type="Pfam" id="PF01479">
    <property type="entry name" value="S4"/>
    <property type="match status" value="1"/>
</dbReference>
<evidence type="ECO:0000256" key="1">
    <source>
        <dbReference type="ARBA" id="ARBA00000381"/>
    </source>
</evidence>
<reference evidence="12" key="1">
    <citation type="submission" date="2016-04" db="EMBL/GenBank/DDBJ databases">
        <title>The genome sequence project of a novel Fervidobacterium isolate from a hot spring in Thailand.</title>
        <authorList>
            <person name="Gonzalez J.M."/>
            <person name="Cuecas A."/>
            <person name="Kanoksilapatham W."/>
        </authorList>
    </citation>
    <scope>NUCLEOTIDE SEQUENCE [LARGE SCALE GENOMIC DNA]</scope>
    <source>
        <strain evidence="12">FC2004</strain>
    </source>
</reference>
<evidence type="ECO:0000259" key="10">
    <source>
        <dbReference type="SMART" id="SM00363"/>
    </source>
</evidence>
<dbReference type="SMART" id="SM00363">
    <property type="entry name" value="S4"/>
    <property type="match status" value="1"/>
</dbReference>
<dbReference type="NCBIfam" id="TIGR00005">
    <property type="entry name" value="rluA_subfam"/>
    <property type="match status" value="1"/>
</dbReference>
<evidence type="ECO:0000256" key="2">
    <source>
        <dbReference type="ARBA" id="ARBA00002876"/>
    </source>
</evidence>
<dbReference type="GO" id="GO:0003723">
    <property type="term" value="F:RNA binding"/>
    <property type="evidence" value="ECO:0007669"/>
    <property type="project" value="UniProtKB-KW"/>
</dbReference>
<evidence type="ECO:0000313" key="11">
    <source>
        <dbReference type="EMBL" id="ODN30667.1"/>
    </source>
</evidence>
<dbReference type="SUPFAM" id="SSF55120">
    <property type="entry name" value="Pseudouridine synthase"/>
    <property type="match status" value="1"/>
</dbReference>
<dbReference type="InterPro" id="IPR036986">
    <property type="entry name" value="S4_RNA-bd_sf"/>
</dbReference>
<name>A0A1E3G352_9BACT</name>
<dbReference type="SUPFAM" id="SSF55174">
    <property type="entry name" value="Alpha-L RNA-binding motif"/>
    <property type="match status" value="1"/>
</dbReference>
<feature type="domain" description="RNA-binding S4" evidence="10">
    <location>
        <begin position="14"/>
        <end position="86"/>
    </location>
</feature>
<dbReference type="EC" id="5.4.99.-" evidence="9"/>